<dbReference type="AlphaFoldDB" id="A0A367LG87"/>
<accession>A0A367LG87</accession>
<dbReference type="EMBL" id="LKCN02000006">
    <property type="protein sequence ID" value="RCI13436.1"/>
    <property type="molecule type" value="Genomic_DNA"/>
</dbReference>
<evidence type="ECO:0000256" key="1">
    <source>
        <dbReference type="SAM" id="MobiDB-lite"/>
    </source>
</evidence>
<feature type="region of interest" description="Disordered" evidence="1">
    <location>
        <begin position="99"/>
        <end position="118"/>
    </location>
</feature>
<gene>
    <name evidence="2" type="ORF">L249_5637</name>
</gene>
<keyword evidence="3" id="KW-1185">Reference proteome</keyword>
<evidence type="ECO:0000313" key="2">
    <source>
        <dbReference type="EMBL" id="RCI13436.1"/>
    </source>
</evidence>
<proteinExistence type="predicted"/>
<dbReference type="Proteomes" id="UP000253664">
    <property type="component" value="Unassembled WGS sequence"/>
</dbReference>
<evidence type="ECO:0000313" key="3">
    <source>
        <dbReference type="Proteomes" id="UP000253664"/>
    </source>
</evidence>
<protein>
    <submittedName>
        <fullName evidence="2">Uncharacterized protein</fullName>
    </submittedName>
</protein>
<feature type="non-terminal residue" evidence="2">
    <location>
        <position position="1"/>
    </location>
</feature>
<sequence>IKAAATDKQYNNNNDDNCAVITNKTFRQTPSLLQSLYCFFFPSRTLFSTRFFQLLFSSSSFPSFSSLPLLPTAGPTVYRDDRNRPAYAIRSSLAVAPDTLTHTQGTRPEGLGGLRNAGPAIAGPRPPYVIEAIYYSGYTL</sequence>
<name>A0A367LG87_9HYPO</name>
<organism evidence="2 3">
    <name type="scientific">Ophiocordyceps polyrhachis-furcata BCC 54312</name>
    <dbReference type="NCBI Taxonomy" id="1330021"/>
    <lineage>
        <taxon>Eukaryota</taxon>
        <taxon>Fungi</taxon>
        <taxon>Dikarya</taxon>
        <taxon>Ascomycota</taxon>
        <taxon>Pezizomycotina</taxon>
        <taxon>Sordariomycetes</taxon>
        <taxon>Hypocreomycetidae</taxon>
        <taxon>Hypocreales</taxon>
        <taxon>Ophiocordycipitaceae</taxon>
        <taxon>Ophiocordyceps</taxon>
    </lineage>
</organism>
<reference evidence="2 3" key="1">
    <citation type="journal article" date="2015" name="BMC Genomics">
        <title>Insights from the genome of Ophiocordyceps polyrhachis-furcata to pathogenicity and host specificity in insect fungi.</title>
        <authorList>
            <person name="Wichadakul D."/>
            <person name="Kobmoo N."/>
            <person name="Ingsriswang S."/>
            <person name="Tangphatsornruang S."/>
            <person name="Chantasingh D."/>
            <person name="Luangsa-ard J.J."/>
            <person name="Eurwilaichitr L."/>
        </authorList>
    </citation>
    <scope>NUCLEOTIDE SEQUENCE [LARGE SCALE GENOMIC DNA]</scope>
    <source>
        <strain evidence="2 3">BCC 54312</strain>
    </source>
</reference>
<comment type="caution">
    <text evidence="2">The sequence shown here is derived from an EMBL/GenBank/DDBJ whole genome shotgun (WGS) entry which is preliminary data.</text>
</comment>